<dbReference type="InterPro" id="IPR023397">
    <property type="entry name" value="SAM-dep_MeTrfase_MraW_recog"/>
</dbReference>
<proteinExistence type="inferred from homology"/>
<evidence type="ECO:0000313" key="6">
    <source>
        <dbReference type="EMBL" id="MST35169.1"/>
    </source>
</evidence>
<gene>
    <name evidence="6" type="primary">rsmH</name>
    <name evidence="6" type="ORF">GHK86_20855</name>
</gene>
<keyword evidence="4" id="KW-0808">Transferase</keyword>
<dbReference type="InterPro" id="IPR029063">
    <property type="entry name" value="SAM-dependent_MTases_sf"/>
</dbReference>
<dbReference type="InterPro" id="IPR002903">
    <property type="entry name" value="RsmH"/>
</dbReference>
<protein>
    <submittedName>
        <fullName evidence="6">16S rRNA (Cytosine(1402)-N(4))-methyltransferase RsmH</fullName>
    </submittedName>
</protein>
<reference evidence="6 7" key="1">
    <citation type="submission" date="2019-11" db="EMBL/GenBank/DDBJ databases">
        <title>Acidiferrimicrobium australis gen. nov., sp. nov., an acidophilic and obligately heterotrophic, member of the Actinobacteria that catalyses dissimilatory oxido- reduction of iron isolated from metal-rich acidic water in Chile.</title>
        <authorList>
            <person name="Gonzalez D."/>
            <person name="Huber K."/>
            <person name="Hedrich S."/>
            <person name="Rojas-Villalobos C."/>
            <person name="Quatrini R."/>
            <person name="Dinamarca M.A."/>
            <person name="Schwarz A."/>
            <person name="Canales C."/>
            <person name="Nancucheo I."/>
        </authorList>
    </citation>
    <scope>NUCLEOTIDE SEQUENCE [LARGE SCALE GENOMIC DNA]</scope>
    <source>
        <strain evidence="6 7">USS-CCA1</strain>
    </source>
</reference>
<name>A0ABW9R094_9ACTN</name>
<dbReference type="PANTHER" id="PTHR11265">
    <property type="entry name" value="S-ADENOSYL-METHYLTRANSFERASE MRAW"/>
    <property type="match status" value="1"/>
</dbReference>
<dbReference type="SUPFAM" id="SSF53335">
    <property type="entry name" value="S-adenosyl-L-methionine-dependent methyltransferases"/>
    <property type="match status" value="1"/>
</dbReference>
<dbReference type="Gene3D" id="1.10.150.170">
    <property type="entry name" value="Putative methyltransferase TM0872, insert domain"/>
    <property type="match status" value="1"/>
</dbReference>
<sequence length="288" mass="30137">MSSAPVFGHRPVMLDEIVELFGAVPAGVLLDGTLGGAGHARALLEAHPGLRLVGIDRDPDAVAAASAALAGFGSRVTVVRARFADAARVLDDLGVEALSGALLDLGVSSWQLDRPERGFSYRAEGPLDMRMDPTTGPSAADLVNDLAEGELARILRAYGDERFAGRIARAVVAARPVTTTVQLAELVREAIPAATRRTGGHPARRTFQALRIAVNDELRSLPDALDALIGRLAPGGRIGVLSYHSGEDRIVKDRLRAAATGGCVCPPGLPCVCGARPTVRLLGRGGRR</sequence>
<evidence type="ECO:0000256" key="5">
    <source>
        <dbReference type="ARBA" id="ARBA00022691"/>
    </source>
</evidence>
<comment type="similarity">
    <text evidence="1">Belongs to the methyltransferase superfamily. RsmH family.</text>
</comment>
<evidence type="ECO:0000313" key="7">
    <source>
        <dbReference type="Proteomes" id="UP000437736"/>
    </source>
</evidence>
<dbReference type="SUPFAM" id="SSF81799">
    <property type="entry name" value="Putative methyltransferase TM0872, insert domain"/>
    <property type="match status" value="1"/>
</dbReference>
<evidence type="ECO:0000256" key="1">
    <source>
        <dbReference type="ARBA" id="ARBA00010396"/>
    </source>
</evidence>
<evidence type="ECO:0000256" key="3">
    <source>
        <dbReference type="ARBA" id="ARBA00022603"/>
    </source>
</evidence>
<keyword evidence="5" id="KW-0949">S-adenosyl-L-methionine</keyword>
<comment type="caution">
    <text evidence="6">The sequence shown here is derived from an EMBL/GenBank/DDBJ whole genome shotgun (WGS) entry which is preliminary data.</text>
</comment>
<dbReference type="PANTHER" id="PTHR11265:SF0">
    <property type="entry name" value="12S RRNA N4-METHYLCYTIDINE METHYLTRANSFERASE"/>
    <property type="match status" value="1"/>
</dbReference>
<dbReference type="Proteomes" id="UP000437736">
    <property type="component" value="Unassembled WGS sequence"/>
</dbReference>
<feature type="non-terminal residue" evidence="6">
    <location>
        <position position="288"/>
    </location>
</feature>
<evidence type="ECO:0000256" key="4">
    <source>
        <dbReference type="ARBA" id="ARBA00022679"/>
    </source>
</evidence>
<dbReference type="EMBL" id="WJHE01001483">
    <property type="protein sequence ID" value="MST35169.1"/>
    <property type="molecule type" value="Genomic_DNA"/>
</dbReference>
<accession>A0ABW9R094</accession>
<dbReference type="Gene3D" id="3.40.50.150">
    <property type="entry name" value="Vaccinia Virus protein VP39"/>
    <property type="match status" value="1"/>
</dbReference>
<evidence type="ECO:0000256" key="2">
    <source>
        <dbReference type="ARBA" id="ARBA00022552"/>
    </source>
</evidence>
<keyword evidence="2" id="KW-0698">rRNA processing</keyword>
<dbReference type="NCBIfam" id="TIGR00006">
    <property type="entry name" value="16S rRNA (cytosine(1402)-N(4))-methyltransferase RsmH"/>
    <property type="match status" value="1"/>
</dbReference>
<dbReference type="Pfam" id="PF01795">
    <property type="entry name" value="Methyltransf_5"/>
    <property type="match status" value="1"/>
</dbReference>
<organism evidence="6 7">
    <name type="scientific">Acidiferrimicrobium australe</name>
    <dbReference type="NCBI Taxonomy" id="2664430"/>
    <lineage>
        <taxon>Bacteria</taxon>
        <taxon>Bacillati</taxon>
        <taxon>Actinomycetota</taxon>
        <taxon>Acidimicrobiia</taxon>
        <taxon>Acidimicrobiales</taxon>
        <taxon>Acidimicrobiaceae</taxon>
        <taxon>Acidiferrimicrobium</taxon>
    </lineage>
</organism>
<dbReference type="PIRSF" id="PIRSF004486">
    <property type="entry name" value="MraW"/>
    <property type="match status" value="1"/>
</dbReference>
<keyword evidence="3" id="KW-0489">Methyltransferase</keyword>
<keyword evidence="7" id="KW-1185">Reference proteome</keyword>
<dbReference type="HAMAP" id="MF_01007">
    <property type="entry name" value="16SrRNA_methyltr_H"/>
    <property type="match status" value="1"/>
</dbReference>